<feature type="region of interest" description="Disordered" evidence="1">
    <location>
        <begin position="1"/>
        <end position="31"/>
    </location>
</feature>
<protein>
    <submittedName>
        <fullName evidence="2">Uncharacterized protein</fullName>
    </submittedName>
</protein>
<sequence length="780" mass="85639">MAQDNKKKTRKAKDDPPQKRGNPGDFRGSRLTFLRSKLPEFCKHSDARTTREFWKKLWAEYWALYPWEVPITQEPPDDLAGLGKADSVLNPEELASKNDIKDKAQTKIKRWFSYARHSGKGGGNPFGKWLAQLRRVDERAPKRLALHQVYMQDEEKNDEINRLLKERHPELVGRQNSIKERTAIARELLEAEDPEIREEYRLRGEEEYQEALEEFKSGEGADAAAEEDAEARQEARGRLAVTIQPLLDSIRAITGSQVLLIAGTVVEGRFDVRTLHGHAREEDGLEKGLDFTAWDTTGFKGVMDQWMRYLIAAAAEPNATGPTKPVDRGSNEEPPPPAADDAAEAAPSDVVVVDKEPQAPANDGTPQAPANDETPAPNDGAGGPTNGEEEGGGGAGPMEVEEVVAPELDRMAGVGSPLKRTVRAMTPDSRAARVFELQHMNEFYRNRENNKAMAMEKLEQLGIRGEVQGLMAELRAANKRGAGDEEVGGGSRVTKRAKTKAFPNDDDDYGSDDDDDDEEDRAATPKPAEPPRPRPRRIVRGVVEPTADAPAADANAPVPDVNATPVPDADAIAPVTDASANASADPVTADASPAVVVVPKWAPHSRKLLETGEGGEAWNKVVEEWWKREEKAAFKGPKTGAAAKDRPGEIKGWIARARTGGPQPPIKDLFTFSGTWWNWWMKLNPSWRAKAYDGRRLLKEGEGEWEVLQSQTGPNGLLNALICLRWWRDVLGENAGQREQKEWAEAVEEVNWVLNEISRREGSAGGPKEGGGSASASAGA</sequence>
<feature type="region of interest" description="Disordered" evidence="1">
    <location>
        <begin position="479"/>
        <end position="538"/>
    </location>
</feature>
<reference evidence="2 3" key="1">
    <citation type="journal article" date="2024" name="J Genomics">
        <title>Draft genome sequencing and assembly of Favolaschia claudopus CIRM-BRFM 2984 isolated from oak limbs.</title>
        <authorList>
            <person name="Navarro D."/>
            <person name="Drula E."/>
            <person name="Chaduli D."/>
            <person name="Cazenave R."/>
            <person name="Ahrendt S."/>
            <person name="Wang J."/>
            <person name="Lipzen A."/>
            <person name="Daum C."/>
            <person name="Barry K."/>
            <person name="Grigoriev I.V."/>
            <person name="Favel A."/>
            <person name="Rosso M.N."/>
            <person name="Martin F."/>
        </authorList>
    </citation>
    <scope>NUCLEOTIDE SEQUENCE [LARGE SCALE GENOMIC DNA]</scope>
    <source>
        <strain evidence="2 3">CIRM-BRFM 2984</strain>
    </source>
</reference>
<evidence type="ECO:0000256" key="1">
    <source>
        <dbReference type="SAM" id="MobiDB-lite"/>
    </source>
</evidence>
<dbReference type="Proteomes" id="UP001362999">
    <property type="component" value="Unassembled WGS sequence"/>
</dbReference>
<dbReference type="EMBL" id="JAWWNJ010000064">
    <property type="protein sequence ID" value="KAK7012621.1"/>
    <property type="molecule type" value="Genomic_DNA"/>
</dbReference>
<feature type="compositionally biased region" description="Basic and acidic residues" evidence="1">
    <location>
        <begin position="1"/>
        <end position="18"/>
    </location>
</feature>
<keyword evidence="3" id="KW-1185">Reference proteome</keyword>
<feature type="region of interest" description="Disordered" evidence="1">
    <location>
        <begin position="318"/>
        <end position="397"/>
    </location>
</feature>
<proteinExistence type="predicted"/>
<feature type="compositionally biased region" description="Acidic residues" evidence="1">
    <location>
        <begin position="504"/>
        <end position="520"/>
    </location>
</feature>
<feature type="compositionally biased region" description="Gly residues" evidence="1">
    <location>
        <begin position="763"/>
        <end position="773"/>
    </location>
</feature>
<feature type="region of interest" description="Disordered" evidence="1">
    <location>
        <begin position="758"/>
        <end position="780"/>
    </location>
</feature>
<evidence type="ECO:0000313" key="3">
    <source>
        <dbReference type="Proteomes" id="UP001362999"/>
    </source>
</evidence>
<evidence type="ECO:0000313" key="2">
    <source>
        <dbReference type="EMBL" id="KAK7012621.1"/>
    </source>
</evidence>
<organism evidence="2 3">
    <name type="scientific">Favolaschia claudopus</name>
    <dbReference type="NCBI Taxonomy" id="2862362"/>
    <lineage>
        <taxon>Eukaryota</taxon>
        <taxon>Fungi</taxon>
        <taxon>Dikarya</taxon>
        <taxon>Basidiomycota</taxon>
        <taxon>Agaricomycotina</taxon>
        <taxon>Agaricomycetes</taxon>
        <taxon>Agaricomycetidae</taxon>
        <taxon>Agaricales</taxon>
        <taxon>Marasmiineae</taxon>
        <taxon>Mycenaceae</taxon>
        <taxon>Favolaschia</taxon>
    </lineage>
</organism>
<dbReference type="AlphaFoldDB" id="A0AAW0AJA7"/>
<comment type="caution">
    <text evidence="2">The sequence shown here is derived from an EMBL/GenBank/DDBJ whole genome shotgun (WGS) entry which is preliminary data.</text>
</comment>
<accession>A0AAW0AJA7</accession>
<name>A0AAW0AJA7_9AGAR</name>
<gene>
    <name evidence="2" type="ORF">R3P38DRAFT_3209210</name>
</gene>